<evidence type="ECO:0000313" key="3">
    <source>
        <dbReference type="Proteomes" id="UP000659767"/>
    </source>
</evidence>
<dbReference type="Proteomes" id="UP000659767">
    <property type="component" value="Unassembled WGS sequence"/>
</dbReference>
<accession>A0ABQ2TCZ1</accession>
<keyword evidence="3" id="KW-1185">Reference proteome</keyword>
<dbReference type="RefSeq" id="WP_199888842.1">
    <property type="nucleotide sequence ID" value="NZ_BMSZ01000012.1"/>
</dbReference>
<proteinExistence type="predicted"/>
<name>A0ABQ2TCZ1_STRBA</name>
<reference evidence="3" key="1">
    <citation type="journal article" date="2019" name="Int. J. Syst. Evol. Microbiol.">
        <title>The Global Catalogue of Microorganisms (GCM) 10K type strain sequencing project: providing services to taxonomists for standard genome sequencing and annotation.</title>
        <authorList>
            <consortium name="The Broad Institute Genomics Platform"/>
            <consortium name="The Broad Institute Genome Sequencing Center for Infectious Disease"/>
            <person name="Wu L."/>
            <person name="Ma J."/>
        </authorList>
    </citation>
    <scope>NUCLEOTIDE SEQUENCE [LARGE SCALE GENOMIC DNA]</scope>
    <source>
        <strain evidence="3">JCM 4350</strain>
    </source>
</reference>
<sequence>MTGPPPCAYGHPCLYDDEAGACPCDDPPPPAVERDTETVPVGDYL</sequence>
<organism evidence="2 3">
    <name type="scientific">Streptomyces badius</name>
    <dbReference type="NCBI Taxonomy" id="1941"/>
    <lineage>
        <taxon>Bacteria</taxon>
        <taxon>Bacillati</taxon>
        <taxon>Actinomycetota</taxon>
        <taxon>Actinomycetes</taxon>
        <taxon>Kitasatosporales</taxon>
        <taxon>Streptomycetaceae</taxon>
        <taxon>Streptomyces</taxon>
    </lineage>
</organism>
<comment type="caution">
    <text evidence="2">The sequence shown here is derived from an EMBL/GenBank/DDBJ whole genome shotgun (WGS) entry which is preliminary data.</text>
</comment>
<evidence type="ECO:0000256" key="1">
    <source>
        <dbReference type="SAM" id="MobiDB-lite"/>
    </source>
</evidence>
<evidence type="ECO:0000313" key="2">
    <source>
        <dbReference type="EMBL" id="GGS63449.1"/>
    </source>
</evidence>
<gene>
    <name evidence="2" type="ORF">GCM10010253_42920</name>
</gene>
<protein>
    <submittedName>
        <fullName evidence="2">Uncharacterized protein</fullName>
    </submittedName>
</protein>
<feature type="region of interest" description="Disordered" evidence="1">
    <location>
        <begin position="26"/>
        <end position="45"/>
    </location>
</feature>
<dbReference type="EMBL" id="BMSZ01000012">
    <property type="protein sequence ID" value="GGS63449.1"/>
    <property type="molecule type" value="Genomic_DNA"/>
</dbReference>